<gene>
    <name evidence="1" type="ORF">NYPRO_LOCUS12320</name>
</gene>
<evidence type="ECO:0000313" key="1">
    <source>
        <dbReference type="EMBL" id="CAD7679521.1"/>
    </source>
</evidence>
<comment type="caution">
    <text evidence="1">The sequence shown here is derived from an EMBL/GenBank/DDBJ whole genome shotgun (WGS) entry which is preliminary data.</text>
</comment>
<protein>
    <submittedName>
        <fullName evidence="1">(raccoon dog) hypothetical protein</fullName>
    </submittedName>
</protein>
<name>A0A811YQ21_NYCPR</name>
<proteinExistence type="predicted"/>
<accession>A0A811YQ21</accession>
<dbReference type="EMBL" id="CAJHUB010000733">
    <property type="protein sequence ID" value="CAD7679521.1"/>
    <property type="molecule type" value="Genomic_DNA"/>
</dbReference>
<dbReference type="Pfam" id="PF05458">
    <property type="entry name" value="Siva"/>
    <property type="match status" value="1"/>
</dbReference>
<dbReference type="InterPro" id="IPR022773">
    <property type="entry name" value="Siva"/>
</dbReference>
<organism evidence="1 2">
    <name type="scientific">Nyctereutes procyonoides</name>
    <name type="common">Raccoon dog</name>
    <name type="synonym">Canis procyonoides</name>
    <dbReference type="NCBI Taxonomy" id="34880"/>
    <lineage>
        <taxon>Eukaryota</taxon>
        <taxon>Metazoa</taxon>
        <taxon>Chordata</taxon>
        <taxon>Craniata</taxon>
        <taxon>Vertebrata</taxon>
        <taxon>Euteleostomi</taxon>
        <taxon>Mammalia</taxon>
        <taxon>Eutheria</taxon>
        <taxon>Laurasiatheria</taxon>
        <taxon>Carnivora</taxon>
        <taxon>Caniformia</taxon>
        <taxon>Canidae</taxon>
        <taxon>Nyctereutes</taxon>
    </lineage>
</organism>
<keyword evidence="2" id="KW-1185">Reference proteome</keyword>
<sequence length="114" mass="12407">MHKRGCPFADAAPLQLKVRVGQREQSRSMCGSDVRTASHGFSCWSARQCRKQGWGWGAGAGLYVCGDVHESVLCTSCAMFEARGLAFPDGLHRCQCCRTVGGGGLFYILYQGQK</sequence>
<evidence type="ECO:0000313" key="2">
    <source>
        <dbReference type="Proteomes" id="UP000645828"/>
    </source>
</evidence>
<dbReference type="Proteomes" id="UP000645828">
    <property type="component" value="Unassembled WGS sequence"/>
</dbReference>
<reference evidence="1" key="1">
    <citation type="submission" date="2020-12" db="EMBL/GenBank/DDBJ databases">
        <authorList>
            <consortium name="Molecular Ecology Group"/>
        </authorList>
    </citation>
    <scope>NUCLEOTIDE SEQUENCE</scope>
    <source>
        <strain evidence="1">TBG_1078</strain>
    </source>
</reference>
<dbReference type="AlphaFoldDB" id="A0A811YQ21"/>